<dbReference type="SUPFAM" id="SSF53098">
    <property type="entry name" value="Ribonuclease H-like"/>
    <property type="match status" value="1"/>
</dbReference>
<evidence type="ECO:0000256" key="3">
    <source>
        <dbReference type="SAM" id="MobiDB-lite"/>
    </source>
</evidence>
<dbReference type="Pfam" id="PF17919">
    <property type="entry name" value="RT_RNaseH_2"/>
    <property type="match status" value="1"/>
</dbReference>
<dbReference type="Gene3D" id="3.30.420.10">
    <property type="entry name" value="Ribonuclease H-like superfamily/Ribonuclease H"/>
    <property type="match status" value="1"/>
</dbReference>
<dbReference type="Pfam" id="PF17921">
    <property type="entry name" value="Integrase_H2C2"/>
    <property type="match status" value="1"/>
</dbReference>
<dbReference type="GO" id="GO:0003964">
    <property type="term" value="F:RNA-directed DNA polymerase activity"/>
    <property type="evidence" value="ECO:0007669"/>
    <property type="project" value="UniProtKB-EC"/>
</dbReference>
<dbReference type="InterPro" id="IPR012337">
    <property type="entry name" value="RNaseH-like_sf"/>
</dbReference>
<dbReference type="FunFam" id="1.10.340.70:FF:000003">
    <property type="entry name" value="Protein CBG25708"/>
    <property type="match status" value="1"/>
</dbReference>
<feature type="compositionally biased region" description="Polar residues" evidence="3">
    <location>
        <begin position="294"/>
        <end position="306"/>
    </location>
</feature>
<evidence type="ECO:0000256" key="1">
    <source>
        <dbReference type="ARBA" id="ARBA00012493"/>
    </source>
</evidence>
<feature type="domain" description="Integrase zinc-binding" evidence="5">
    <location>
        <begin position="159"/>
        <end position="212"/>
    </location>
</feature>
<dbReference type="InterPro" id="IPR036397">
    <property type="entry name" value="RNaseH_sf"/>
</dbReference>
<evidence type="ECO:0000259" key="5">
    <source>
        <dbReference type="Pfam" id="PF17921"/>
    </source>
</evidence>
<dbReference type="GO" id="GO:0003676">
    <property type="term" value="F:nucleic acid binding"/>
    <property type="evidence" value="ECO:0007669"/>
    <property type="project" value="InterPro"/>
</dbReference>
<organism evidence="6 7">
    <name type="scientific">Teladorsagia circumcincta</name>
    <name type="common">Brown stomach worm</name>
    <name type="synonym">Ostertagia circumcincta</name>
    <dbReference type="NCBI Taxonomy" id="45464"/>
    <lineage>
        <taxon>Eukaryota</taxon>
        <taxon>Metazoa</taxon>
        <taxon>Ecdysozoa</taxon>
        <taxon>Nematoda</taxon>
        <taxon>Chromadorea</taxon>
        <taxon>Rhabditida</taxon>
        <taxon>Rhabditina</taxon>
        <taxon>Rhabditomorpha</taxon>
        <taxon>Strongyloidea</taxon>
        <taxon>Trichostrongylidae</taxon>
        <taxon>Teladorsagia</taxon>
    </lineage>
</organism>
<feature type="region of interest" description="Disordered" evidence="3">
    <location>
        <begin position="285"/>
        <end position="306"/>
    </location>
</feature>
<dbReference type="InterPro" id="IPR041588">
    <property type="entry name" value="Integrase_H2C2"/>
</dbReference>
<keyword evidence="7" id="KW-1185">Reference proteome</keyword>
<feature type="non-terminal residue" evidence="6">
    <location>
        <position position="1"/>
    </location>
</feature>
<reference evidence="6 7" key="1">
    <citation type="submission" date="2015-09" db="EMBL/GenBank/DDBJ databases">
        <title>Draft genome of the parasitic nematode Teladorsagia circumcincta isolate WARC Sus (inbred).</title>
        <authorList>
            <person name="Mitreva M."/>
        </authorList>
    </citation>
    <scope>NUCLEOTIDE SEQUENCE [LARGE SCALE GENOMIC DNA]</scope>
    <source>
        <strain evidence="6 7">S</strain>
    </source>
</reference>
<proteinExistence type="predicted"/>
<dbReference type="EMBL" id="KZ413474">
    <property type="protein sequence ID" value="PIO53407.1"/>
    <property type="molecule type" value="Genomic_DNA"/>
</dbReference>
<dbReference type="InterPro" id="IPR050951">
    <property type="entry name" value="Retrovirus_Pol_polyprotein"/>
</dbReference>
<feature type="domain" description="Reverse transcriptase/retrotransposon-derived protein RNase H-like" evidence="4">
    <location>
        <begin position="1"/>
        <end position="52"/>
    </location>
</feature>
<evidence type="ECO:0000313" key="7">
    <source>
        <dbReference type="Proteomes" id="UP000230423"/>
    </source>
</evidence>
<evidence type="ECO:0000256" key="2">
    <source>
        <dbReference type="ARBA" id="ARBA00023268"/>
    </source>
</evidence>
<dbReference type="InterPro" id="IPR041577">
    <property type="entry name" value="RT_RNaseH_2"/>
</dbReference>
<dbReference type="EC" id="2.7.7.49" evidence="1"/>
<dbReference type="PANTHER" id="PTHR37984">
    <property type="entry name" value="PROTEIN CBG26694"/>
    <property type="match status" value="1"/>
</dbReference>
<dbReference type="Proteomes" id="UP000230423">
    <property type="component" value="Unassembled WGS sequence"/>
</dbReference>
<sequence length="306" mass="33612">YGIGAVISHRYQDGNEKAVYHASRSLTAAEKNNGQVEKEGLALVYAVRKFHRSTTSFGQADALSRLISAQSPPEEDVIIAKIARDVNAIFHDNVSRLPVTAKDVARATAEDDCLSQVLDHVVHNNWPKKPSPTVANYAHLRSDLSTQQGCLLFGSRIIIPPALQPTVMKALHEGHPGMNRMKALARSHVFWTKINDDLEKLVRTCNACQEAAKSPVKNTLCSWSRPDAPWSRIHIDFAGPIDVISYLVVVDAFSKWPEVISMTSSQSSKIFAEATELSMSGRRRSTLNPMGILNASSTPSSAQSQR</sequence>
<gene>
    <name evidence="6" type="ORF">TELCIR_25259</name>
</gene>
<dbReference type="Gene3D" id="1.10.340.70">
    <property type="match status" value="1"/>
</dbReference>
<dbReference type="AlphaFoldDB" id="A0A2G9T607"/>
<evidence type="ECO:0000313" key="6">
    <source>
        <dbReference type="EMBL" id="PIO53407.1"/>
    </source>
</evidence>
<accession>A0A2G9T607</accession>
<dbReference type="OrthoDB" id="5862337at2759"/>
<name>A0A2G9T607_TELCI</name>
<dbReference type="PANTHER" id="PTHR37984:SF5">
    <property type="entry name" value="PROTEIN NYNRIN-LIKE"/>
    <property type="match status" value="1"/>
</dbReference>
<protein>
    <recommendedName>
        <fullName evidence="1">RNA-directed DNA polymerase</fullName>
        <ecNumber evidence="1">2.7.7.49</ecNumber>
    </recommendedName>
</protein>
<keyword evidence="2" id="KW-0511">Multifunctional enzyme</keyword>
<evidence type="ECO:0000259" key="4">
    <source>
        <dbReference type="Pfam" id="PF17919"/>
    </source>
</evidence>